<dbReference type="AlphaFoldDB" id="A0A0K2LCR7"/>
<dbReference type="Gene3D" id="3.40.190.290">
    <property type="match status" value="1"/>
</dbReference>
<sequence>MLQQMRYFVAVVQNHSFTKAAAECNIAQSSISQQIKDLSNTLGVELVKRKGRSFEITKAGNHFYQECQSILDQVDKLVEDTRTIEKEDTEEYVLRIGYLRKFGSKEFLRAVAQFSKEYPQVRVKIHSGSYSDLFDLIRDSKIDLNFSDQRHAFSNVYENLYLTDTDYMVVMSPDKFVDHDVIDTQELKDTPCILVVGADEFASEQEYYRNILGIKSPFRSAATFGEAQMLAASGQGFIVVNSRTAGLVDQEINRVVKLVDNGRDLNQRYFAYWKKSNSGYYIETFAQILKSQFN</sequence>
<dbReference type="GO" id="GO:0032993">
    <property type="term" value="C:protein-DNA complex"/>
    <property type="evidence" value="ECO:0007669"/>
    <property type="project" value="TreeGrafter"/>
</dbReference>
<keyword evidence="3" id="KW-0238">DNA-binding</keyword>
<dbReference type="Proteomes" id="UP000061546">
    <property type="component" value="Chromosome"/>
</dbReference>
<dbReference type="Pfam" id="PF00126">
    <property type="entry name" value="HTH_1"/>
    <property type="match status" value="1"/>
</dbReference>
<proteinExistence type="inferred from homology"/>
<dbReference type="EMBL" id="CP012559">
    <property type="protein sequence ID" value="ALB29091.1"/>
    <property type="molecule type" value="Genomic_DNA"/>
</dbReference>
<gene>
    <name evidence="6" type="ORF">JP39_06775</name>
</gene>
<dbReference type="InterPro" id="IPR000847">
    <property type="entry name" value="LysR_HTH_N"/>
</dbReference>
<dbReference type="InterPro" id="IPR036388">
    <property type="entry name" value="WH-like_DNA-bd_sf"/>
</dbReference>
<dbReference type="STRING" id="1074467.JP39_06775"/>
<evidence type="ECO:0000259" key="5">
    <source>
        <dbReference type="PROSITE" id="PS50931"/>
    </source>
</evidence>
<reference evidence="6 7" key="1">
    <citation type="submission" date="2015-08" db="EMBL/GenBank/DDBJ databases">
        <title>Genomic sequence of Lactobacillus heilongjiangensis DSM 28069, isolated from Chinese traditional pickle.</title>
        <authorList>
            <person name="Jiang X."/>
            <person name="Zheng B."/>
            <person name="Cheng H."/>
        </authorList>
    </citation>
    <scope>NUCLEOTIDE SEQUENCE [LARGE SCALE GENOMIC DNA]</scope>
    <source>
        <strain evidence="6 7">DSM 28069</strain>
    </source>
</reference>
<evidence type="ECO:0000313" key="7">
    <source>
        <dbReference type="Proteomes" id="UP000061546"/>
    </source>
</evidence>
<dbReference type="SUPFAM" id="SSF46785">
    <property type="entry name" value="Winged helix' DNA-binding domain"/>
    <property type="match status" value="1"/>
</dbReference>
<evidence type="ECO:0000313" key="6">
    <source>
        <dbReference type="EMBL" id="ALB29091.1"/>
    </source>
</evidence>
<comment type="similarity">
    <text evidence="1">Belongs to the LysR transcriptional regulatory family.</text>
</comment>
<evidence type="ECO:0000256" key="1">
    <source>
        <dbReference type="ARBA" id="ARBA00009437"/>
    </source>
</evidence>
<dbReference type="PRINTS" id="PR00039">
    <property type="entry name" value="HTHLYSR"/>
</dbReference>
<keyword evidence="2" id="KW-0805">Transcription regulation</keyword>
<evidence type="ECO:0000256" key="2">
    <source>
        <dbReference type="ARBA" id="ARBA00023015"/>
    </source>
</evidence>
<dbReference type="Pfam" id="PF03466">
    <property type="entry name" value="LysR_substrate"/>
    <property type="match status" value="1"/>
</dbReference>
<organism evidence="6 7">
    <name type="scientific">Companilactobacillus heilongjiangensis</name>
    <dbReference type="NCBI Taxonomy" id="1074467"/>
    <lineage>
        <taxon>Bacteria</taxon>
        <taxon>Bacillati</taxon>
        <taxon>Bacillota</taxon>
        <taxon>Bacilli</taxon>
        <taxon>Lactobacillales</taxon>
        <taxon>Lactobacillaceae</taxon>
        <taxon>Companilactobacillus</taxon>
    </lineage>
</organism>
<dbReference type="RefSeq" id="WP_041499669.1">
    <property type="nucleotide sequence ID" value="NZ_BJDV01000001.1"/>
</dbReference>
<dbReference type="PANTHER" id="PTHR30346">
    <property type="entry name" value="TRANSCRIPTIONAL DUAL REGULATOR HCAR-RELATED"/>
    <property type="match status" value="1"/>
</dbReference>
<keyword evidence="4" id="KW-0804">Transcription</keyword>
<feature type="domain" description="HTH lysR-type" evidence="5">
    <location>
        <begin position="1"/>
        <end position="57"/>
    </location>
</feature>
<dbReference type="KEGG" id="lhi:JP39_06775"/>
<dbReference type="GO" id="GO:0003677">
    <property type="term" value="F:DNA binding"/>
    <property type="evidence" value="ECO:0007669"/>
    <property type="project" value="UniProtKB-KW"/>
</dbReference>
<dbReference type="FunFam" id="1.10.10.10:FF:000001">
    <property type="entry name" value="LysR family transcriptional regulator"/>
    <property type="match status" value="1"/>
</dbReference>
<dbReference type="Gene3D" id="1.10.10.10">
    <property type="entry name" value="Winged helix-like DNA-binding domain superfamily/Winged helix DNA-binding domain"/>
    <property type="match status" value="1"/>
</dbReference>
<evidence type="ECO:0000256" key="3">
    <source>
        <dbReference type="ARBA" id="ARBA00023125"/>
    </source>
</evidence>
<dbReference type="InterPro" id="IPR005119">
    <property type="entry name" value="LysR_subst-bd"/>
</dbReference>
<dbReference type="InterPro" id="IPR036390">
    <property type="entry name" value="WH_DNA-bd_sf"/>
</dbReference>
<dbReference type="CDD" id="cd05466">
    <property type="entry name" value="PBP2_LTTR_substrate"/>
    <property type="match status" value="1"/>
</dbReference>
<accession>A0A0K2LCR7</accession>
<protein>
    <submittedName>
        <fullName evidence="6">LysR family transcriptional regulator</fullName>
    </submittedName>
</protein>
<name>A0A0K2LCR7_9LACO</name>
<keyword evidence="7" id="KW-1185">Reference proteome</keyword>
<dbReference type="GO" id="GO:0003700">
    <property type="term" value="F:DNA-binding transcription factor activity"/>
    <property type="evidence" value="ECO:0007669"/>
    <property type="project" value="InterPro"/>
</dbReference>
<evidence type="ECO:0000256" key="4">
    <source>
        <dbReference type="ARBA" id="ARBA00023163"/>
    </source>
</evidence>
<dbReference type="PROSITE" id="PS50931">
    <property type="entry name" value="HTH_LYSR"/>
    <property type="match status" value="1"/>
</dbReference>
<dbReference type="SUPFAM" id="SSF53850">
    <property type="entry name" value="Periplasmic binding protein-like II"/>
    <property type="match status" value="1"/>
</dbReference>
<dbReference type="PANTHER" id="PTHR30346:SF0">
    <property type="entry name" value="HCA OPERON TRANSCRIPTIONAL ACTIVATOR HCAR"/>
    <property type="match status" value="1"/>
</dbReference>
<dbReference type="OrthoDB" id="9785745at2"/>